<organism evidence="1 2">
    <name type="scientific">Novosphingobium olei</name>
    <dbReference type="NCBI Taxonomy" id="2728851"/>
    <lineage>
        <taxon>Bacteria</taxon>
        <taxon>Pseudomonadati</taxon>
        <taxon>Pseudomonadota</taxon>
        <taxon>Alphaproteobacteria</taxon>
        <taxon>Sphingomonadales</taxon>
        <taxon>Sphingomonadaceae</taxon>
        <taxon>Novosphingobium</taxon>
    </lineage>
</organism>
<dbReference type="InterPro" id="IPR034660">
    <property type="entry name" value="DinB/YfiT-like"/>
</dbReference>
<dbReference type="EMBL" id="JABBGM010000005">
    <property type="protein sequence ID" value="NML94480.1"/>
    <property type="molecule type" value="Genomic_DNA"/>
</dbReference>
<dbReference type="AlphaFoldDB" id="A0A7Y0BQK6"/>
<evidence type="ECO:0000313" key="2">
    <source>
        <dbReference type="Proteomes" id="UP000583556"/>
    </source>
</evidence>
<dbReference type="SUPFAM" id="SSF109854">
    <property type="entry name" value="DinB/YfiT-like putative metalloenzymes"/>
    <property type="match status" value="1"/>
</dbReference>
<dbReference type="Proteomes" id="UP000583556">
    <property type="component" value="Unassembled WGS sequence"/>
</dbReference>
<dbReference type="PANTHER" id="PTHR36922">
    <property type="entry name" value="BLL2446 PROTEIN"/>
    <property type="match status" value="1"/>
</dbReference>
<dbReference type="PANTHER" id="PTHR36922:SF1">
    <property type="entry name" value="DUF1993 DOMAIN-CONTAINING PROTEIN"/>
    <property type="match status" value="1"/>
</dbReference>
<proteinExistence type="predicted"/>
<dbReference type="RefSeq" id="WP_169493761.1">
    <property type="nucleotide sequence ID" value="NZ_JABBGM010000005.1"/>
</dbReference>
<evidence type="ECO:0000313" key="1">
    <source>
        <dbReference type="EMBL" id="NML94480.1"/>
    </source>
</evidence>
<gene>
    <name evidence="1" type="ORF">HHL27_12475</name>
</gene>
<dbReference type="InterPro" id="IPR018531">
    <property type="entry name" value="DUF1993"/>
</dbReference>
<keyword evidence="2" id="KW-1185">Reference proteome</keyword>
<dbReference type="Gene3D" id="1.20.120.450">
    <property type="entry name" value="dinb family like domain"/>
    <property type="match status" value="1"/>
</dbReference>
<protein>
    <submittedName>
        <fullName evidence="1">DUF1993 domain-containing protein</fullName>
    </submittedName>
</protein>
<reference evidence="1 2" key="1">
    <citation type="submission" date="2020-04" db="EMBL/GenBank/DDBJ databases">
        <title>Novosphingobium sp. TW-4 isolated from soil.</title>
        <authorList>
            <person name="Dahal R.H."/>
            <person name="Chaudhary D.K."/>
        </authorList>
    </citation>
    <scope>NUCLEOTIDE SEQUENCE [LARGE SCALE GENOMIC DNA]</scope>
    <source>
        <strain evidence="1 2">TW-4</strain>
    </source>
</reference>
<sequence>MSFSLYAATVPTYRQILGALDKAEAFCTEQGIDPSELVGARLIDDMLPLGFQVKQAAVHSLGAIAGAKQGQFSPSRDALPDSFTALKAVVAEAQAGLEALSPADVDGLAGHDVAFVAGDFRLQFVAEEFLMTFSLPNFYFHASTAYNILRAKGVPIGKRDFLGQLRLKQG</sequence>
<name>A0A7Y0BQK6_9SPHN</name>
<dbReference type="Pfam" id="PF09351">
    <property type="entry name" value="DUF1993"/>
    <property type="match status" value="1"/>
</dbReference>
<comment type="caution">
    <text evidence="1">The sequence shown here is derived from an EMBL/GenBank/DDBJ whole genome shotgun (WGS) entry which is preliminary data.</text>
</comment>
<accession>A0A7Y0BQK6</accession>